<reference evidence="1" key="1">
    <citation type="submission" date="2014-11" db="EMBL/GenBank/DDBJ databases">
        <authorList>
            <person name="Amaro Gonzalez C."/>
        </authorList>
    </citation>
    <scope>NUCLEOTIDE SEQUENCE</scope>
</reference>
<sequence length="69" mass="8224">MIILQYLVSKYKSLLWVFSRFCMGRHFKSECAFLRTCARGCYNMINYNKSKCQNKWVFAGLGAYFCDRL</sequence>
<reference evidence="1" key="2">
    <citation type="journal article" date="2015" name="Fish Shellfish Immunol.">
        <title>Early steps in the European eel (Anguilla anguilla)-Vibrio vulnificus interaction in the gills: Role of the RtxA13 toxin.</title>
        <authorList>
            <person name="Callol A."/>
            <person name="Pajuelo D."/>
            <person name="Ebbesson L."/>
            <person name="Teles M."/>
            <person name="MacKenzie S."/>
            <person name="Amaro C."/>
        </authorList>
    </citation>
    <scope>NUCLEOTIDE SEQUENCE</scope>
</reference>
<proteinExistence type="predicted"/>
<accession>A0A0E9RXU6</accession>
<organism evidence="1">
    <name type="scientific">Anguilla anguilla</name>
    <name type="common">European freshwater eel</name>
    <name type="synonym">Muraena anguilla</name>
    <dbReference type="NCBI Taxonomy" id="7936"/>
    <lineage>
        <taxon>Eukaryota</taxon>
        <taxon>Metazoa</taxon>
        <taxon>Chordata</taxon>
        <taxon>Craniata</taxon>
        <taxon>Vertebrata</taxon>
        <taxon>Euteleostomi</taxon>
        <taxon>Actinopterygii</taxon>
        <taxon>Neopterygii</taxon>
        <taxon>Teleostei</taxon>
        <taxon>Anguilliformes</taxon>
        <taxon>Anguillidae</taxon>
        <taxon>Anguilla</taxon>
    </lineage>
</organism>
<name>A0A0E9RXU6_ANGAN</name>
<dbReference type="AlphaFoldDB" id="A0A0E9RXU6"/>
<evidence type="ECO:0000313" key="1">
    <source>
        <dbReference type="EMBL" id="JAH34029.1"/>
    </source>
</evidence>
<dbReference type="EMBL" id="GBXM01074548">
    <property type="protein sequence ID" value="JAH34029.1"/>
    <property type="molecule type" value="Transcribed_RNA"/>
</dbReference>
<protein>
    <submittedName>
        <fullName evidence="1">Uncharacterized protein</fullName>
    </submittedName>
</protein>